<proteinExistence type="predicted"/>
<keyword evidence="1" id="KW-1133">Transmembrane helix</keyword>
<keyword evidence="1" id="KW-0812">Transmembrane</keyword>
<name>A0A1I1U5I4_9RHOB</name>
<accession>A0A1I1U5I4</accession>
<keyword evidence="1" id="KW-0472">Membrane</keyword>
<feature type="transmembrane region" description="Helical" evidence="1">
    <location>
        <begin position="37"/>
        <end position="56"/>
    </location>
</feature>
<protein>
    <submittedName>
        <fullName evidence="3">Putative tricarboxylic transport membrane protein</fullName>
    </submittedName>
</protein>
<dbReference type="Pfam" id="PF07331">
    <property type="entry name" value="TctB"/>
    <property type="match status" value="1"/>
</dbReference>
<feature type="transmembrane region" description="Helical" evidence="1">
    <location>
        <begin position="115"/>
        <end position="138"/>
    </location>
</feature>
<sequence>MMSDRVLGGVGLALAVFYAWAATIIPEPFSSDAIGPDGFPMIIALVLGLSSVYFVLKPDPEPQWPSLNRLAEIGFALLVMFGYAQVLPVLGFVFATIIITAYLTWRLGARPLTAILNGVGTSVGLFVLFELIFGLSLADGPLGF</sequence>
<evidence type="ECO:0000313" key="3">
    <source>
        <dbReference type="EMBL" id="SFD66049.1"/>
    </source>
</evidence>
<reference evidence="3 4" key="1">
    <citation type="submission" date="2016-10" db="EMBL/GenBank/DDBJ databases">
        <authorList>
            <person name="Varghese N."/>
            <person name="Submissions S."/>
        </authorList>
    </citation>
    <scope>NUCLEOTIDE SEQUENCE [LARGE SCALE GENOMIC DNA]</scope>
    <source>
        <strain evidence="4">YIM D21,KCTC 23444,ACCC 10710</strain>
    </source>
</reference>
<evidence type="ECO:0000256" key="1">
    <source>
        <dbReference type="SAM" id="Phobius"/>
    </source>
</evidence>
<dbReference type="AlphaFoldDB" id="A0A1I1U5I4"/>
<dbReference type="Proteomes" id="UP000325289">
    <property type="component" value="Unassembled WGS sequence"/>
</dbReference>
<feature type="transmembrane region" description="Helical" evidence="1">
    <location>
        <begin position="77"/>
        <end position="103"/>
    </location>
</feature>
<keyword evidence="4" id="KW-1185">Reference proteome</keyword>
<dbReference type="RefSeq" id="WP_316632555.1">
    <property type="nucleotide sequence ID" value="NZ_FOMS01000002.1"/>
</dbReference>
<evidence type="ECO:0000259" key="2">
    <source>
        <dbReference type="Pfam" id="PF07331"/>
    </source>
</evidence>
<evidence type="ECO:0000313" key="4">
    <source>
        <dbReference type="Proteomes" id="UP000325289"/>
    </source>
</evidence>
<dbReference type="InterPro" id="IPR009936">
    <property type="entry name" value="DUF1468"/>
</dbReference>
<gene>
    <name evidence="3" type="ORF">SAMN04515678_102165</name>
</gene>
<feature type="domain" description="DUF1468" evidence="2">
    <location>
        <begin position="9"/>
        <end position="137"/>
    </location>
</feature>
<organism evidence="3 4">
    <name type="scientific">Roseivivax sediminis</name>
    <dbReference type="NCBI Taxonomy" id="936889"/>
    <lineage>
        <taxon>Bacteria</taxon>
        <taxon>Pseudomonadati</taxon>
        <taxon>Pseudomonadota</taxon>
        <taxon>Alphaproteobacteria</taxon>
        <taxon>Rhodobacterales</taxon>
        <taxon>Roseobacteraceae</taxon>
        <taxon>Roseivivax</taxon>
    </lineage>
</organism>
<dbReference type="EMBL" id="FOMS01000002">
    <property type="protein sequence ID" value="SFD66049.1"/>
    <property type="molecule type" value="Genomic_DNA"/>
</dbReference>